<dbReference type="Proteomes" id="UP001549320">
    <property type="component" value="Unassembled WGS sequence"/>
</dbReference>
<dbReference type="EMBL" id="JBEPSH010000006">
    <property type="protein sequence ID" value="MET4578400.1"/>
    <property type="molecule type" value="Genomic_DNA"/>
</dbReference>
<organism evidence="1 2">
    <name type="scientific">Ottowia thiooxydans</name>
    <dbReference type="NCBI Taxonomy" id="219182"/>
    <lineage>
        <taxon>Bacteria</taxon>
        <taxon>Pseudomonadati</taxon>
        <taxon>Pseudomonadota</taxon>
        <taxon>Betaproteobacteria</taxon>
        <taxon>Burkholderiales</taxon>
        <taxon>Comamonadaceae</taxon>
        <taxon>Ottowia</taxon>
    </lineage>
</organism>
<evidence type="ECO:0000313" key="1">
    <source>
        <dbReference type="EMBL" id="MET4578400.1"/>
    </source>
</evidence>
<reference evidence="1 2" key="1">
    <citation type="submission" date="2024-06" db="EMBL/GenBank/DDBJ databases">
        <title>Sorghum-associated microbial communities from plants grown in Nebraska, USA.</title>
        <authorList>
            <person name="Schachtman D."/>
        </authorList>
    </citation>
    <scope>NUCLEOTIDE SEQUENCE [LARGE SCALE GENOMIC DNA]</scope>
    <source>
        <strain evidence="1 2">2709</strain>
    </source>
</reference>
<protein>
    <submittedName>
        <fullName evidence="1">Uncharacterized protein</fullName>
    </submittedName>
</protein>
<name>A0ABV2QCQ5_9BURK</name>
<evidence type="ECO:0000313" key="2">
    <source>
        <dbReference type="Proteomes" id="UP001549320"/>
    </source>
</evidence>
<keyword evidence="2" id="KW-1185">Reference proteome</keyword>
<gene>
    <name evidence="1" type="ORF">ABIE13_003516</name>
</gene>
<sequence length="93" mass="10742">MVFESTVLHDGVDMVCPTHYKMMKNRLTTRTKVQQISCQNRTFTPKVPCILRKYSHTTIGKNLSKKYVTNMPFPSVRYDVYLLKGAELVNSIV</sequence>
<comment type="caution">
    <text evidence="1">The sequence shown here is derived from an EMBL/GenBank/DDBJ whole genome shotgun (WGS) entry which is preliminary data.</text>
</comment>
<proteinExistence type="predicted"/>
<accession>A0ABV2QCQ5</accession>